<reference evidence="14 15" key="1">
    <citation type="journal article" date="2019" name="Sci. Rep.">
        <title>Comparative genomics of chytrid fungi reveal insights into the obligate biotrophic and pathogenic lifestyle of Synchytrium endobioticum.</title>
        <authorList>
            <person name="van de Vossenberg B.T.L.H."/>
            <person name="Warris S."/>
            <person name="Nguyen H.D.T."/>
            <person name="van Gent-Pelzer M.P.E."/>
            <person name="Joly D.L."/>
            <person name="van de Geest H.C."/>
            <person name="Bonants P.J.M."/>
            <person name="Smith D.S."/>
            <person name="Levesque C.A."/>
            <person name="van der Lee T.A.J."/>
        </authorList>
    </citation>
    <scope>NUCLEOTIDE SEQUENCE [LARGE SCALE GENOMIC DNA]</scope>
    <source>
        <strain evidence="14 15">JEL517</strain>
    </source>
</reference>
<dbReference type="Pfam" id="PF00355">
    <property type="entry name" value="Rieske"/>
    <property type="match status" value="1"/>
</dbReference>
<dbReference type="Pfam" id="PF02921">
    <property type="entry name" value="UCR_TM"/>
    <property type="match status" value="1"/>
</dbReference>
<dbReference type="InterPro" id="IPR037008">
    <property type="entry name" value="bc1_Rieske_TM_sf"/>
</dbReference>
<keyword evidence="3" id="KW-0812">Transmembrane</keyword>
<dbReference type="GeneID" id="42004973"/>
<dbReference type="NCBIfam" id="TIGR01416">
    <property type="entry name" value="Rieske_proteo"/>
    <property type="match status" value="1"/>
</dbReference>
<dbReference type="SUPFAM" id="SSF50022">
    <property type="entry name" value="ISP domain"/>
    <property type="match status" value="1"/>
</dbReference>
<dbReference type="Proteomes" id="UP000319731">
    <property type="component" value="Unassembled WGS sequence"/>
</dbReference>
<keyword evidence="8" id="KW-0411">Iron-sulfur</keyword>
<evidence type="ECO:0000256" key="2">
    <source>
        <dbReference type="ARBA" id="ARBA00010651"/>
    </source>
</evidence>
<comment type="similarity">
    <text evidence="2">Belongs to the Rieske iron-sulfur protein family.</text>
</comment>
<dbReference type="GO" id="GO:0008121">
    <property type="term" value="F:quinol-cytochrome-c reductase activity"/>
    <property type="evidence" value="ECO:0007669"/>
    <property type="project" value="InterPro"/>
</dbReference>
<feature type="domain" description="Rieske" evidence="13">
    <location>
        <begin position="185"/>
        <end position="279"/>
    </location>
</feature>
<evidence type="ECO:0000256" key="7">
    <source>
        <dbReference type="ARBA" id="ARBA00023004"/>
    </source>
</evidence>
<gene>
    <name evidence="14" type="primary">RIP1</name>
    <name evidence="14" type="ORF">SmJEL517_g03748</name>
</gene>
<dbReference type="InterPro" id="IPR017941">
    <property type="entry name" value="Rieske_2Fe-2S"/>
</dbReference>
<comment type="caution">
    <text evidence="14">The sequence shown here is derived from an EMBL/GenBank/DDBJ whole genome shotgun (WGS) entry which is preliminary data.</text>
</comment>
<evidence type="ECO:0000256" key="6">
    <source>
        <dbReference type="ARBA" id="ARBA00022989"/>
    </source>
</evidence>
<dbReference type="GO" id="GO:0051537">
    <property type="term" value="F:2 iron, 2 sulfur cluster binding"/>
    <property type="evidence" value="ECO:0007669"/>
    <property type="project" value="UniProtKB-KW"/>
</dbReference>
<evidence type="ECO:0000256" key="9">
    <source>
        <dbReference type="ARBA" id="ARBA00023136"/>
    </source>
</evidence>
<protein>
    <recommendedName>
        <fullName evidence="12">Cytochrome b-c1 complex subunit Rieske, mitochondrial</fullName>
    </recommendedName>
</protein>
<dbReference type="FunFam" id="2.102.10.10:FF:000001">
    <property type="entry name" value="Cytochrome b-c1 complex subunit Rieske, mitochondrial"/>
    <property type="match status" value="1"/>
</dbReference>
<evidence type="ECO:0000256" key="8">
    <source>
        <dbReference type="ARBA" id="ARBA00023014"/>
    </source>
</evidence>
<comment type="cofactor">
    <cofactor evidence="11">
        <name>[2Fe-2S] cluster</name>
        <dbReference type="ChEBI" id="CHEBI:190135"/>
    </cofactor>
</comment>
<keyword evidence="4" id="KW-0001">2Fe-2S</keyword>
<dbReference type="GO" id="GO:0046872">
    <property type="term" value="F:metal ion binding"/>
    <property type="evidence" value="ECO:0007669"/>
    <property type="project" value="UniProtKB-KW"/>
</dbReference>
<dbReference type="SUPFAM" id="SSF81502">
    <property type="entry name" value="ISP transmembrane anchor"/>
    <property type="match status" value="1"/>
</dbReference>
<dbReference type="InterPro" id="IPR004192">
    <property type="entry name" value="Rieske_TM"/>
</dbReference>
<keyword evidence="15" id="KW-1185">Reference proteome</keyword>
<evidence type="ECO:0000259" key="13">
    <source>
        <dbReference type="PROSITE" id="PS51296"/>
    </source>
</evidence>
<evidence type="ECO:0000256" key="1">
    <source>
        <dbReference type="ARBA" id="ARBA00004167"/>
    </source>
</evidence>
<evidence type="ECO:0000256" key="4">
    <source>
        <dbReference type="ARBA" id="ARBA00022714"/>
    </source>
</evidence>
<keyword evidence="5" id="KW-0479">Metal-binding</keyword>
<dbReference type="OrthoDB" id="1637982at2759"/>
<dbReference type="RefSeq" id="XP_031024407.1">
    <property type="nucleotide sequence ID" value="XM_031169676.1"/>
</dbReference>
<evidence type="ECO:0000313" key="15">
    <source>
        <dbReference type="Proteomes" id="UP000319731"/>
    </source>
</evidence>
<dbReference type="InterPro" id="IPR005805">
    <property type="entry name" value="Rieske_Fe-S_prot_C"/>
</dbReference>
<evidence type="ECO:0000313" key="14">
    <source>
        <dbReference type="EMBL" id="TPX33395.1"/>
    </source>
</evidence>
<dbReference type="GO" id="GO:0016020">
    <property type="term" value="C:membrane"/>
    <property type="evidence" value="ECO:0007669"/>
    <property type="project" value="UniProtKB-SubCell"/>
</dbReference>
<evidence type="ECO:0000256" key="10">
    <source>
        <dbReference type="ARBA" id="ARBA00023157"/>
    </source>
</evidence>
<dbReference type="PRINTS" id="PR00162">
    <property type="entry name" value="RIESKE"/>
</dbReference>
<sequence>MASTRALPSLVSRTNFVSALPLGAGRGKAILPTVGASASSHGDHHAPSAWGPKPNVNGAVLSHTTSYTGKIGLIQQKRFAHHASPVTIANEDSNVFSPPETQQAYKVDMKSYDEDSARVYNYFMFGSLSVLGAVAAKSIVTDFLVNLAASADVLAMAKVEVEMAAIPEGKNVILKWRGKPVFIRHRTAAEIEEANNVNMAELRDPETDAARVKDPQWLVMLGVCTHLGCVPIGEAGEYGGWFCPCHGSHYDISGRIRKGPAPLNLEVPEYDLNEAEGKIVIG</sequence>
<proteinExistence type="inferred from homology"/>
<dbReference type="InterPro" id="IPR014349">
    <property type="entry name" value="Rieske_Fe-S_prot"/>
</dbReference>
<keyword evidence="6" id="KW-1133">Transmembrane helix</keyword>
<keyword evidence="9" id="KW-0472">Membrane</keyword>
<dbReference type="InterPro" id="IPR036922">
    <property type="entry name" value="Rieske_2Fe-2S_sf"/>
</dbReference>
<dbReference type="PROSITE" id="PS51296">
    <property type="entry name" value="RIESKE"/>
    <property type="match status" value="1"/>
</dbReference>
<keyword evidence="7" id="KW-0408">Iron</keyword>
<dbReference type="CDD" id="cd03470">
    <property type="entry name" value="Rieske_cytochrome_bc1"/>
    <property type="match status" value="1"/>
</dbReference>
<evidence type="ECO:0000256" key="12">
    <source>
        <dbReference type="ARBA" id="ARBA00072517"/>
    </source>
</evidence>
<evidence type="ECO:0000256" key="3">
    <source>
        <dbReference type="ARBA" id="ARBA00022692"/>
    </source>
</evidence>
<dbReference type="Gene3D" id="1.20.5.270">
    <property type="entry name" value="Ubiquinol cytochrome reductase, transmembrane domain"/>
    <property type="match status" value="1"/>
</dbReference>
<evidence type="ECO:0000256" key="11">
    <source>
        <dbReference type="ARBA" id="ARBA00034078"/>
    </source>
</evidence>
<comment type="subcellular location">
    <subcellularLocation>
        <location evidence="1">Membrane</location>
        <topology evidence="1">Single-pass membrane protein</topology>
    </subcellularLocation>
</comment>
<dbReference type="PANTHER" id="PTHR10134">
    <property type="entry name" value="CYTOCHROME B-C1 COMPLEX SUBUNIT RIESKE, MITOCHONDRIAL"/>
    <property type="match status" value="1"/>
</dbReference>
<name>A0A507C7D1_9FUNG</name>
<dbReference type="AlphaFoldDB" id="A0A507C7D1"/>
<organism evidence="14 15">
    <name type="scientific">Synchytrium microbalum</name>
    <dbReference type="NCBI Taxonomy" id="1806994"/>
    <lineage>
        <taxon>Eukaryota</taxon>
        <taxon>Fungi</taxon>
        <taxon>Fungi incertae sedis</taxon>
        <taxon>Chytridiomycota</taxon>
        <taxon>Chytridiomycota incertae sedis</taxon>
        <taxon>Chytridiomycetes</taxon>
        <taxon>Synchytriales</taxon>
        <taxon>Synchytriaceae</taxon>
        <taxon>Synchytrium</taxon>
    </lineage>
</organism>
<dbReference type="STRING" id="1806994.A0A507C7D1"/>
<keyword evidence="10" id="KW-1015">Disulfide bond</keyword>
<evidence type="ECO:0000256" key="5">
    <source>
        <dbReference type="ARBA" id="ARBA00022723"/>
    </source>
</evidence>
<dbReference type="InterPro" id="IPR006317">
    <property type="entry name" value="Ubiquinol_cyt_c_Rdtase_Fe-S-su"/>
</dbReference>
<accession>A0A507C7D1</accession>
<dbReference type="EMBL" id="QEAO01000021">
    <property type="protein sequence ID" value="TPX33395.1"/>
    <property type="molecule type" value="Genomic_DNA"/>
</dbReference>
<dbReference type="Gene3D" id="2.102.10.10">
    <property type="entry name" value="Rieske [2Fe-2S] iron-sulphur domain"/>
    <property type="match status" value="1"/>
</dbReference>